<dbReference type="PIRSF" id="PIRSF017082">
    <property type="entry name" value="YflP"/>
    <property type="match status" value="1"/>
</dbReference>
<dbReference type="Proteomes" id="UP000217154">
    <property type="component" value="Chromosome"/>
</dbReference>
<dbReference type="SUPFAM" id="SSF53850">
    <property type="entry name" value="Periplasmic binding protein-like II"/>
    <property type="match status" value="1"/>
</dbReference>
<dbReference type="Pfam" id="PF03401">
    <property type="entry name" value="TctC"/>
    <property type="match status" value="1"/>
</dbReference>
<dbReference type="CDD" id="cd07012">
    <property type="entry name" value="PBP2_Bug_TTT"/>
    <property type="match status" value="1"/>
</dbReference>
<sequence>MRSITPAVPALRRREILGAGLTAALLPLSARAQAFPARPVTLVVPFPAGGSVDLIARLYAEPLSKALGTPVVIDNRAGAGGSIASAQVARAKPDGYTLVVSSQSSHLANPLTQANPGYDPIKDFLSISQLARSINVLLVNPAVPAKTFKEFVALVKSRPGELNFCSAGPGSMGQLNVELMKSQLQLNATHVPYRGGGPLVTALISNEVQFGLDNLAPFLPHIQAGKLRALAVASPTRVAALPDVPTFTELGYPVLNTTSWIGLAAPAKTPPEVIAALHKAVRTVADQPTMVEALLARGSLAPEAQSPAQFTAMMSERLALYGEMVKRAGIRGE</sequence>
<dbReference type="InterPro" id="IPR005064">
    <property type="entry name" value="BUG"/>
</dbReference>
<dbReference type="AlphaFoldDB" id="A0A250DRG8"/>
<evidence type="ECO:0000256" key="1">
    <source>
        <dbReference type="ARBA" id="ARBA00006987"/>
    </source>
</evidence>
<evidence type="ECO:0000313" key="2">
    <source>
        <dbReference type="EMBL" id="ATA56589.1"/>
    </source>
</evidence>
<dbReference type="KEGG" id="vbo:CKY39_27665"/>
<dbReference type="Gene3D" id="3.40.190.10">
    <property type="entry name" value="Periplasmic binding protein-like II"/>
    <property type="match status" value="1"/>
</dbReference>
<reference evidence="2 3" key="1">
    <citation type="submission" date="2017-09" db="EMBL/GenBank/DDBJ databases">
        <title>The diverse metabolic capabilities of V. boronicumulans make it an excellent choice for continued studies on novel biodegradation.</title>
        <authorList>
            <person name="Sun S."/>
        </authorList>
    </citation>
    <scope>NUCLEOTIDE SEQUENCE [LARGE SCALE GENOMIC DNA]</scope>
    <source>
        <strain evidence="2 3">J1</strain>
    </source>
</reference>
<accession>A0A250DRG8</accession>
<dbReference type="Gene3D" id="3.40.190.150">
    <property type="entry name" value="Bordetella uptake gene, domain 1"/>
    <property type="match status" value="1"/>
</dbReference>
<dbReference type="InterPro" id="IPR042100">
    <property type="entry name" value="Bug_dom1"/>
</dbReference>
<dbReference type="EMBL" id="CP023284">
    <property type="protein sequence ID" value="ATA56589.1"/>
    <property type="molecule type" value="Genomic_DNA"/>
</dbReference>
<dbReference type="PANTHER" id="PTHR42928:SF5">
    <property type="entry name" value="BLR1237 PROTEIN"/>
    <property type="match status" value="1"/>
</dbReference>
<name>A0A250DRG8_9BURK</name>
<gene>
    <name evidence="2" type="ORF">CKY39_27665</name>
</gene>
<comment type="similarity">
    <text evidence="1">Belongs to the UPF0065 (bug) family.</text>
</comment>
<proteinExistence type="inferred from homology"/>
<organism evidence="2 3">
    <name type="scientific">Variovorax boronicumulans</name>
    <dbReference type="NCBI Taxonomy" id="436515"/>
    <lineage>
        <taxon>Bacteria</taxon>
        <taxon>Pseudomonadati</taxon>
        <taxon>Pseudomonadota</taxon>
        <taxon>Betaproteobacteria</taxon>
        <taxon>Burkholderiales</taxon>
        <taxon>Comamonadaceae</taxon>
        <taxon>Variovorax</taxon>
    </lineage>
</organism>
<dbReference type="RefSeq" id="WP_095746700.1">
    <property type="nucleotide sequence ID" value="NZ_CP023284.1"/>
</dbReference>
<protein>
    <submittedName>
        <fullName evidence="2">ABC transporter substrate-binding protein</fullName>
    </submittedName>
</protein>
<evidence type="ECO:0000313" key="3">
    <source>
        <dbReference type="Proteomes" id="UP000217154"/>
    </source>
</evidence>
<dbReference type="PANTHER" id="PTHR42928">
    <property type="entry name" value="TRICARBOXYLATE-BINDING PROTEIN"/>
    <property type="match status" value="1"/>
</dbReference>